<evidence type="ECO:0000313" key="3">
    <source>
        <dbReference type="Proteomes" id="UP000765509"/>
    </source>
</evidence>
<evidence type="ECO:0000313" key="2">
    <source>
        <dbReference type="EMBL" id="MBW0540242.1"/>
    </source>
</evidence>
<gene>
    <name evidence="2" type="ORF">O181_079957</name>
</gene>
<name>A0A9Q3FN17_9BASI</name>
<sequence length="197" mass="22613">MTAPKDIESDILQGNIIERQSHNNQALVANARCVARGFKQKRGIEYQETFLPTGRLSTLRFLISHSAQTEQQIRQADGVTAYLNSELSEEESVFSSPPEGFCEWIRESEPETYEEKRTKDFMNNPTEYVLKLKESLYGSKQAARRWYQTLKNWLINFSFLPSNADPCLSIRGHTILFAWMDKILIVGNDANQDMNGL</sequence>
<keyword evidence="3" id="KW-1185">Reference proteome</keyword>
<protein>
    <recommendedName>
        <fullName evidence="1">Reverse transcriptase Ty1/copia-type domain-containing protein</fullName>
    </recommendedName>
</protein>
<dbReference type="OrthoDB" id="3054497at2759"/>
<evidence type="ECO:0000259" key="1">
    <source>
        <dbReference type="Pfam" id="PF07727"/>
    </source>
</evidence>
<feature type="domain" description="Reverse transcriptase Ty1/copia-type" evidence="1">
    <location>
        <begin position="27"/>
        <end position="191"/>
    </location>
</feature>
<comment type="caution">
    <text evidence="2">The sequence shown here is derived from an EMBL/GenBank/DDBJ whole genome shotgun (WGS) entry which is preliminary data.</text>
</comment>
<dbReference type="EMBL" id="AVOT02044891">
    <property type="protein sequence ID" value="MBW0540242.1"/>
    <property type="molecule type" value="Genomic_DNA"/>
</dbReference>
<dbReference type="InterPro" id="IPR013103">
    <property type="entry name" value="RVT_2"/>
</dbReference>
<accession>A0A9Q3FN17</accession>
<dbReference type="AlphaFoldDB" id="A0A9Q3FN17"/>
<dbReference type="Proteomes" id="UP000765509">
    <property type="component" value="Unassembled WGS sequence"/>
</dbReference>
<proteinExistence type="predicted"/>
<organism evidence="2 3">
    <name type="scientific">Austropuccinia psidii MF-1</name>
    <dbReference type="NCBI Taxonomy" id="1389203"/>
    <lineage>
        <taxon>Eukaryota</taxon>
        <taxon>Fungi</taxon>
        <taxon>Dikarya</taxon>
        <taxon>Basidiomycota</taxon>
        <taxon>Pucciniomycotina</taxon>
        <taxon>Pucciniomycetes</taxon>
        <taxon>Pucciniales</taxon>
        <taxon>Sphaerophragmiaceae</taxon>
        <taxon>Austropuccinia</taxon>
    </lineage>
</organism>
<reference evidence="2" key="1">
    <citation type="submission" date="2021-03" db="EMBL/GenBank/DDBJ databases">
        <title>Draft genome sequence of rust myrtle Austropuccinia psidii MF-1, a brazilian biotype.</title>
        <authorList>
            <person name="Quecine M.C."/>
            <person name="Pachon D.M.R."/>
            <person name="Bonatelli M.L."/>
            <person name="Correr F.H."/>
            <person name="Franceschini L.M."/>
            <person name="Leite T.F."/>
            <person name="Margarido G.R.A."/>
            <person name="Almeida C.A."/>
            <person name="Ferrarezi J.A."/>
            <person name="Labate C.A."/>
        </authorList>
    </citation>
    <scope>NUCLEOTIDE SEQUENCE</scope>
    <source>
        <strain evidence="2">MF-1</strain>
    </source>
</reference>
<dbReference type="Pfam" id="PF07727">
    <property type="entry name" value="RVT_2"/>
    <property type="match status" value="1"/>
</dbReference>